<dbReference type="GeneID" id="6074797"/>
<protein>
    <submittedName>
        <fullName evidence="2">Predicted protein</fullName>
    </submittedName>
</protein>
<sequence length="188" mass="21558">MTCPIRGAELVCLIAIYDRSYFYKEAGHQRFKSRWTENYDDGHDTQWFGQFNVLSWRAVLLSVERKKQPENDDDLSTCRSHGRKGLGVDGVQPPGAGRGAETCSQSRLMQSGYKRAAMNSLSNHAMCNMRSQLRRHRRTVVLLDTNHYHHCKFQQSLSPLQVPTIQGTLLNALPWSLEPTNLFYGHVY</sequence>
<dbReference type="InParanoid" id="B0D5T9"/>
<dbReference type="EMBL" id="DS547098">
    <property type="protein sequence ID" value="EDR09831.1"/>
    <property type="molecule type" value="Genomic_DNA"/>
</dbReference>
<evidence type="ECO:0000313" key="3">
    <source>
        <dbReference type="Proteomes" id="UP000001194"/>
    </source>
</evidence>
<dbReference type="HOGENOM" id="CLU_1441276_0_0_1"/>
<dbReference type="KEGG" id="lbc:LACBIDRAFT_325667"/>
<organism evidence="3">
    <name type="scientific">Laccaria bicolor (strain S238N-H82 / ATCC MYA-4686)</name>
    <name type="common">Bicoloured deceiver</name>
    <name type="synonym">Laccaria laccata var. bicolor</name>
    <dbReference type="NCBI Taxonomy" id="486041"/>
    <lineage>
        <taxon>Eukaryota</taxon>
        <taxon>Fungi</taxon>
        <taxon>Dikarya</taxon>
        <taxon>Basidiomycota</taxon>
        <taxon>Agaricomycotina</taxon>
        <taxon>Agaricomycetes</taxon>
        <taxon>Agaricomycetidae</taxon>
        <taxon>Agaricales</taxon>
        <taxon>Agaricineae</taxon>
        <taxon>Hydnangiaceae</taxon>
        <taxon>Laccaria</taxon>
    </lineage>
</organism>
<proteinExistence type="predicted"/>
<keyword evidence="3" id="KW-1185">Reference proteome</keyword>
<gene>
    <name evidence="2" type="ORF">LACBIDRAFT_325667</name>
</gene>
<name>B0D5T9_LACBS</name>
<evidence type="ECO:0000313" key="2">
    <source>
        <dbReference type="EMBL" id="EDR09831.1"/>
    </source>
</evidence>
<dbReference type="Proteomes" id="UP000001194">
    <property type="component" value="Unassembled WGS sequence"/>
</dbReference>
<evidence type="ECO:0000256" key="1">
    <source>
        <dbReference type="SAM" id="MobiDB-lite"/>
    </source>
</evidence>
<dbReference type="RefSeq" id="XP_001879216.1">
    <property type="nucleotide sequence ID" value="XM_001879181.1"/>
</dbReference>
<feature type="region of interest" description="Disordered" evidence="1">
    <location>
        <begin position="70"/>
        <end position="102"/>
    </location>
</feature>
<reference evidence="2 3" key="1">
    <citation type="journal article" date="2008" name="Nature">
        <title>The genome of Laccaria bicolor provides insights into mycorrhizal symbiosis.</title>
        <authorList>
            <person name="Martin F."/>
            <person name="Aerts A."/>
            <person name="Ahren D."/>
            <person name="Brun A."/>
            <person name="Danchin E.G.J."/>
            <person name="Duchaussoy F."/>
            <person name="Gibon J."/>
            <person name="Kohler A."/>
            <person name="Lindquist E."/>
            <person name="Pereda V."/>
            <person name="Salamov A."/>
            <person name="Shapiro H.J."/>
            <person name="Wuyts J."/>
            <person name="Blaudez D."/>
            <person name="Buee M."/>
            <person name="Brokstein P."/>
            <person name="Canbaeck B."/>
            <person name="Cohen D."/>
            <person name="Courty P.E."/>
            <person name="Coutinho P.M."/>
            <person name="Delaruelle C."/>
            <person name="Detter J.C."/>
            <person name="Deveau A."/>
            <person name="DiFazio S."/>
            <person name="Duplessis S."/>
            <person name="Fraissinet-Tachet L."/>
            <person name="Lucic E."/>
            <person name="Frey-Klett P."/>
            <person name="Fourrey C."/>
            <person name="Feussner I."/>
            <person name="Gay G."/>
            <person name="Grimwood J."/>
            <person name="Hoegger P.J."/>
            <person name="Jain P."/>
            <person name="Kilaru S."/>
            <person name="Labbe J."/>
            <person name="Lin Y.C."/>
            <person name="Legue V."/>
            <person name="Le Tacon F."/>
            <person name="Marmeisse R."/>
            <person name="Melayah D."/>
            <person name="Montanini B."/>
            <person name="Muratet M."/>
            <person name="Nehls U."/>
            <person name="Niculita-Hirzel H."/>
            <person name="Oudot-Le Secq M.P."/>
            <person name="Peter M."/>
            <person name="Quesneville H."/>
            <person name="Rajashekar B."/>
            <person name="Reich M."/>
            <person name="Rouhier N."/>
            <person name="Schmutz J."/>
            <person name="Yin T."/>
            <person name="Chalot M."/>
            <person name="Henrissat B."/>
            <person name="Kuees U."/>
            <person name="Lucas S."/>
            <person name="Van de Peer Y."/>
            <person name="Podila G.K."/>
            <person name="Polle A."/>
            <person name="Pukkila P.J."/>
            <person name="Richardson P.M."/>
            <person name="Rouze P."/>
            <person name="Sanders I.R."/>
            <person name="Stajich J.E."/>
            <person name="Tunlid A."/>
            <person name="Tuskan G."/>
            <person name="Grigoriev I.V."/>
        </authorList>
    </citation>
    <scope>NUCLEOTIDE SEQUENCE [LARGE SCALE GENOMIC DNA]</scope>
    <source>
        <strain evidence="3">S238N-H82 / ATCC MYA-4686</strain>
    </source>
</reference>
<accession>B0D5T9</accession>
<dbReference type="AlphaFoldDB" id="B0D5T9"/>